<dbReference type="InterPro" id="IPR013783">
    <property type="entry name" value="Ig-like_fold"/>
</dbReference>
<dbReference type="Gene3D" id="2.60.40.10">
    <property type="entry name" value="Immunoglobulins"/>
    <property type="match status" value="1"/>
</dbReference>
<dbReference type="STRING" id="408074.SAMN05660909_05347"/>
<gene>
    <name evidence="3" type="ORF">SAMN05660909_05347</name>
</gene>
<dbReference type="CDD" id="cd00146">
    <property type="entry name" value="PKD"/>
    <property type="match status" value="1"/>
</dbReference>
<sequence length="341" mass="38961">MLPDHKIPTMLFVNRQYRFKAPLFLDVMIIRMFASIFILALILLYIQWNLRPICNAIGIYIINSQKTLHTGEVIAFDIKGARAEYVYTWEFGDRQGSSGKQVYHTYHKPGTFLVSVTAGKCRWNKEVMIRPALIPVIPKIAEEIFPVIEGPATTYVGRATRYSNNTPQAKSWLWSLIDQPEAKYTQSNITLVFDNPGEQVLSLIVNNDSNHLVTKRILVLPMRPTAPDIKPVKQVEILPAPVNSPPPKKSFIPITTEEFKYLLSQVANKTRKASDFQPYLCDPSINVIINGNESIDFNSFCHRIYGKRKLQIEQLNLNKDQNGCIREITIINNRKKVLGIF</sequence>
<dbReference type="InterPro" id="IPR000601">
    <property type="entry name" value="PKD_dom"/>
</dbReference>
<proteinExistence type="predicted"/>
<evidence type="ECO:0000259" key="2">
    <source>
        <dbReference type="PROSITE" id="PS50093"/>
    </source>
</evidence>
<evidence type="ECO:0000313" key="4">
    <source>
        <dbReference type="Proteomes" id="UP000199656"/>
    </source>
</evidence>
<dbReference type="Proteomes" id="UP000199656">
    <property type="component" value="Unassembled WGS sequence"/>
</dbReference>
<keyword evidence="1" id="KW-0812">Transmembrane</keyword>
<dbReference type="AlphaFoldDB" id="A0A1H4GH96"/>
<dbReference type="InterPro" id="IPR035986">
    <property type="entry name" value="PKD_dom_sf"/>
</dbReference>
<organism evidence="3 4">
    <name type="scientific">Chitinophaga terrae</name>
    <name type="common">ex Kim and Jung 2007</name>
    <dbReference type="NCBI Taxonomy" id="408074"/>
    <lineage>
        <taxon>Bacteria</taxon>
        <taxon>Pseudomonadati</taxon>
        <taxon>Bacteroidota</taxon>
        <taxon>Chitinophagia</taxon>
        <taxon>Chitinophagales</taxon>
        <taxon>Chitinophagaceae</taxon>
        <taxon>Chitinophaga</taxon>
    </lineage>
</organism>
<dbReference type="EMBL" id="FNRL01000040">
    <property type="protein sequence ID" value="SEB08877.1"/>
    <property type="molecule type" value="Genomic_DNA"/>
</dbReference>
<evidence type="ECO:0000256" key="1">
    <source>
        <dbReference type="SAM" id="Phobius"/>
    </source>
</evidence>
<dbReference type="Pfam" id="PF00801">
    <property type="entry name" value="PKD"/>
    <property type="match status" value="1"/>
</dbReference>
<evidence type="ECO:0000313" key="3">
    <source>
        <dbReference type="EMBL" id="SEB08877.1"/>
    </source>
</evidence>
<keyword evidence="1" id="KW-1133">Transmembrane helix</keyword>
<feature type="domain" description="PKD" evidence="2">
    <location>
        <begin position="57"/>
        <end position="118"/>
    </location>
</feature>
<reference evidence="4" key="1">
    <citation type="submission" date="2016-10" db="EMBL/GenBank/DDBJ databases">
        <authorList>
            <person name="Varghese N."/>
            <person name="Submissions S."/>
        </authorList>
    </citation>
    <scope>NUCLEOTIDE SEQUENCE [LARGE SCALE GENOMIC DNA]</scope>
    <source>
        <strain evidence="4">DSM 23920</strain>
    </source>
</reference>
<accession>A0A1H4GH96</accession>
<dbReference type="SUPFAM" id="SSF49299">
    <property type="entry name" value="PKD domain"/>
    <property type="match status" value="1"/>
</dbReference>
<feature type="transmembrane region" description="Helical" evidence="1">
    <location>
        <begin position="21"/>
        <end position="46"/>
    </location>
</feature>
<keyword evidence="1" id="KW-0472">Membrane</keyword>
<dbReference type="PROSITE" id="PS50093">
    <property type="entry name" value="PKD"/>
    <property type="match status" value="1"/>
</dbReference>
<protein>
    <submittedName>
        <fullName evidence="3">PKD domain-containing protein</fullName>
    </submittedName>
</protein>
<name>A0A1H4GH96_9BACT</name>
<keyword evidence="4" id="KW-1185">Reference proteome</keyword>